<dbReference type="InterPro" id="IPR037047">
    <property type="entry name" value="PITH_dom_sf"/>
</dbReference>
<evidence type="ECO:0000259" key="4">
    <source>
        <dbReference type="PROSITE" id="PS51532"/>
    </source>
</evidence>
<name>A0AA40CCF3_9PEZI</name>
<dbReference type="Pfam" id="PF00085">
    <property type="entry name" value="Thioredoxin"/>
    <property type="match status" value="1"/>
</dbReference>
<keyword evidence="3" id="KW-0732">Signal</keyword>
<proteinExistence type="inferred from homology"/>
<dbReference type="InterPro" id="IPR010400">
    <property type="entry name" value="PITH_dom"/>
</dbReference>
<evidence type="ECO:0000256" key="1">
    <source>
        <dbReference type="ARBA" id="ARBA00008987"/>
    </source>
</evidence>
<comment type="similarity">
    <text evidence="1">Belongs to the thioredoxin family.</text>
</comment>
<feature type="signal peptide" evidence="3">
    <location>
        <begin position="1"/>
        <end position="31"/>
    </location>
</feature>
<gene>
    <name evidence="5" type="ORF">B0T14DRAFT_490677</name>
</gene>
<feature type="domain" description="PITH" evidence="4">
    <location>
        <begin position="124"/>
        <end position="317"/>
    </location>
</feature>
<evidence type="ECO:0000256" key="3">
    <source>
        <dbReference type="SAM" id="SignalP"/>
    </source>
</evidence>
<dbReference type="SUPFAM" id="SSF49785">
    <property type="entry name" value="Galactose-binding domain-like"/>
    <property type="match status" value="1"/>
</dbReference>
<dbReference type="SUPFAM" id="SSF52833">
    <property type="entry name" value="Thioredoxin-like"/>
    <property type="match status" value="1"/>
</dbReference>
<dbReference type="Gene3D" id="3.40.30.10">
    <property type="entry name" value="Glutaredoxin"/>
    <property type="match status" value="1"/>
</dbReference>
<keyword evidence="2" id="KW-1015">Disulfide bond</keyword>
<evidence type="ECO:0000256" key="2">
    <source>
        <dbReference type="ARBA" id="ARBA00023157"/>
    </source>
</evidence>
<dbReference type="Gene3D" id="2.60.120.470">
    <property type="entry name" value="PITH domain"/>
    <property type="match status" value="1"/>
</dbReference>
<organism evidence="5 6">
    <name type="scientific">Immersiella caudata</name>
    <dbReference type="NCBI Taxonomy" id="314043"/>
    <lineage>
        <taxon>Eukaryota</taxon>
        <taxon>Fungi</taxon>
        <taxon>Dikarya</taxon>
        <taxon>Ascomycota</taxon>
        <taxon>Pezizomycotina</taxon>
        <taxon>Sordariomycetes</taxon>
        <taxon>Sordariomycetidae</taxon>
        <taxon>Sordariales</taxon>
        <taxon>Lasiosphaeriaceae</taxon>
        <taxon>Immersiella</taxon>
    </lineage>
</organism>
<dbReference type="EMBL" id="JAULSU010000001">
    <property type="protein sequence ID" value="KAK0632288.1"/>
    <property type="molecule type" value="Genomic_DNA"/>
</dbReference>
<dbReference type="PROSITE" id="PS51532">
    <property type="entry name" value="PITH"/>
    <property type="match status" value="1"/>
</dbReference>
<dbReference type="AlphaFoldDB" id="A0AA40CCF3"/>
<keyword evidence="6" id="KW-1185">Reference proteome</keyword>
<evidence type="ECO:0000313" key="5">
    <source>
        <dbReference type="EMBL" id="KAK0632288.1"/>
    </source>
</evidence>
<dbReference type="Pfam" id="PF06201">
    <property type="entry name" value="PITH"/>
    <property type="match status" value="1"/>
</dbReference>
<dbReference type="PANTHER" id="PTHR46115">
    <property type="entry name" value="THIOREDOXIN-LIKE PROTEIN 1"/>
    <property type="match status" value="1"/>
</dbReference>
<dbReference type="InterPro" id="IPR008979">
    <property type="entry name" value="Galactose-bd-like_sf"/>
</dbReference>
<dbReference type="Proteomes" id="UP001175000">
    <property type="component" value="Unassembled WGS sequence"/>
</dbReference>
<evidence type="ECO:0000313" key="6">
    <source>
        <dbReference type="Proteomes" id="UP001175000"/>
    </source>
</evidence>
<protein>
    <submittedName>
        <fullName evidence="5">PITH domain-containing protein</fullName>
    </submittedName>
</protein>
<sequence length="318" mass="35360">MSSSAGIKELIRHSHLVFLLFFIDTSSPAYGVYEDISNALSVPNFITFAKVNVMEHNEIGAEYQITKTPTFIYFNNGKLVEKVHGDDPRQLSSLMKQFQADAEKFIKEGGTKASSSASGVSVWLGAELPRGYSDVSNQIELQRSELLNVDSEAGSLRVLFEPSKPSALSGGKSTSKDWVESDTDEQLMLFMPFQSMLKLHTLQITSLPPQDDDDDEAPMRPRKIKLFSNKPHNLGFDEAEDMAATQTIELSEKDWNAEGTANVPLRYVKFQNVTSLVMFIVDGDGDSEKVRLDRLRLIGEAGEKREMGKLEKIGDGPE</sequence>
<feature type="chain" id="PRO_5041201421" evidence="3">
    <location>
        <begin position="32"/>
        <end position="318"/>
    </location>
</feature>
<dbReference type="CDD" id="cd02947">
    <property type="entry name" value="TRX_family"/>
    <property type="match status" value="1"/>
</dbReference>
<reference evidence="5" key="1">
    <citation type="submission" date="2023-06" db="EMBL/GenBank/DDBJ databases">
        <title>Genome-scale phylogeny and comparative genomics of the fungal order Sordariales.</title>
        <authorList>
            <consortium name="Lawrence Berkeley National Laboratory"/>
            <person name="Hensen N."/>
            <person name="Bonometti L."/>
            <person name="Westerberg I."/>
            <person name="Brannstrom I.O."/>
            <person name="Guillou S."/>
            <person name="Cros-Aarteil S."/>
            <person name="Calhoun S."/>
            <person name="Haridas S."/>
            <person name="Kuo A."/>
            <person name="Mondo S."/>
            <person name="Pangilinan J."/>
            <person name="Riley R."/>
            <person name="Labutti K."/>
            <person name="Andreopoulos B."/>
            <person name="Lipzen A."/>
            <person name="Chen C."/>
            <person name="Yanf M."/>
            <person name="Daum C."/>
            <person name="Ng V."/>
            <person name="Clum A."/>
            <person name="Steindorff A."/>
            <person name="Ohm R."/>
            <person name="Martin F."/>
            <person name="Silar P."/>
            <person name="Natvig D."/>
            <person name="Lalanne C."/>
            <person name="Gautier V."/>
            <person name="Ament-Velasquez S.L."/>
            <person name="Kruys A."/>
            <person name="Hutchinson M.I."/>
            <person name="Powell A.J."/>
            <person name="Barry K."/>
            <person name="Miller A.N."/>
            <person name="Grigoriev I.V."/>
            <person name="Debuchy R."/>
            <person name="Gladieux P."/>
            <person name="Thoren M.H."/>
            <person name="Johannesson H."/>
        </authorList>
    </citation>
    <scope>NUCLEOTIDE SEQUENCE</scope>
    <source>
        <strain evidence="5">CBS 606.72</strain>
    </source>
</reference>
<dbReference type="InterPro" id="IPR013766">
    <property type="entry name" value="Thioredoxin_domain"/>
</dbReference>
<dbReference type="GO" id="GO:0005737">
    <property type="term" value="C:cytoplasm"/>
    <property type="evidence" value="ECO:0007669"/>
    <property type="project" value="UniProtKB-ARBA"/>
</dbReference>
<dbReference type="InterPro" id="IPR036249">
    <property type="entry name" value="Thioredoxin-like_sf"/>
</dbReference>
<comment type="caution">
    <text evidence="5">The sequence shown here is derived from an EMBL/GenBank/DDBJ whole genome shotgun (WGS) entry which is preliminary data.</text>
</comment>
<accession>A0AA40CCF3</accession>